<dbReference type="InterPro" id="IPR023408">
    <property type="entry name" value="MscS_beta-dom_sf"/>
</dbReference>
<feature type="transmembrane region" description="Helical" evidence="7">
    <location>
        <begin position="289"/>
        <end position="307"/>
    </location>
</feature>
<comment type="subcellular location">
    <subcellularLocation>
        <location evidence="1">Membrane</location>
        <topology evidence="1">Multi-pass membrane protein</topology>
    </subcellularLocation>
</comment>
<keyword evidence="11" id="KW-1185">Reference proteome</keyword>
<feature type="region of interest" description="Disordered" evidence="6">
    <location>
        <begin position="546"/>
        <end position="570"/>
    </location>
</feature>
<evidence type="ECO:0000256" key="6">
    <source>
        <dbReference type="SAM" id="MobiDB-lite"/>
    </source>
</evidence>
<evidence type="ECO:0000256" key="3">
    <source>
        <dbReference type="ARBA" id="ARBA00022692"/>
    </source>
</evidence>
<feature type="signal peptide" evidence="8">
    <location>
        <begin position="1"/>
        <end position="45"/>
    </location>
</feature>
<comment type="caution">
    <text evidence="10">The sequence shown here is derived from an EMBL/GenBank/DDBJ whole genome shotgun (WGS) entry which is preliminary data.</text>
</comment>
<dbReference type="OrthoDB" id="9775207at2"/>
<feature type="chain" id="PRO_5032412704" evidence="8">
    <location>
        <begin position="46"/>
        <end position="570"/>
    </location>
</feature>
<feature type="transmembrane region" description="Helical" evidence="7">
    <location>
        <begin position="328"/>
        <end position="347"/>
    </location>
</feature>
<evidence type="ECO:0000313" key="11">
    <source>
        <dbReference type="Proteomes" id="UP000442109"/>
    </source>
</evidence>
<name>A0A844M073_9GAMM</name>
<dbReference type="SUPFAM" id="SSF50182">
    <property type="entry name" value="Sm-like ribonucleoproteins"/>
    <property type="match status" value="1"/>
</dbReference>
<dbReference type="PANTHER" id="PTHR30566">
    <property type="entry name" value="YNAI-RELATED MECHANOSENSITIVE ION CHANNEL"/>
    <property type="match status" value="1"/>
</dbReference>
<protein>
    <submittedName>
        <fullName evidence="10">Mechanosensitive ion channel</fullName>
    </submittedName>
</protein>
<evidence type="ECO:0000256" key="7">
    <source>
        <dbReference type="SAM" id="Phobius"/>
    </source>
</evidence>
<dbReference type="GO" id="GO:0008381">
    <property type="term" value="F:mechanosensitive monoatomic ion channel activity"/>
    <property type="evidence" value="ECO:0007669"/>
    <property type="project" value="UniProtKB-ARBA"/>
</dbReference>
<dbReference type="Pfam" id="PF00924">
    <property type="entry name" value="MS_channel_2nd"/>
    <property type="match status" value="1"/>
</dbReference>
<accession>A0A844M073</accession>
<feature type="transmembrane region" description="Helical" evidence="7">
    <location>
        <begin position="353"/>
        <end position="371"/>
    </location>
</feature>
<dbReference type="EMBL" id="WFKQ01000003">
    <property type="protein sequence ID" value="MUG32183.1"/>
    <property type="molecule type" value="Genomic_DNA"/>
</dbReference>
<keyword evidence="3 7" id="KW-0812">Transmembrane</keyword>
<evidence type="ECO:0000256" key="8">
    <source>
        <dbReference type="SAM" id="SignalP"/>
    </source>
</evidence>
<dbReference type="Proteomes" id="UP000442109">
    <property type="component" value="Unassembled WGS sequence"/>
</dbReference>
<dbReference type="SUPFAM" id="SSF82861">
    <property type="entry name" value="Mechanosensitive channel protein MscS (YggB), transmembrane region"/>
    <property type="match status" value="1"/>
</dbReference>
<evidence type="ECO:0000256" key="5">
    <source>
        <dbReference type="ARBA" id="ARBA00023136"/>
    </source>
</evidence>
<evidence type="ECO:0000256" key="2">
    <source>
        <dbReference type="ARBA" id="ARBA00008017"/>
    </source>
</evidence>
<feature type="transmembrane region" description="Helical" evidence="7">
    <location>
        <begin position="210"/>
        <end position="234"/>
    </location>
</feature>
<proteinExistence type="inferred from homology"/>
<dbReference type="PANTHER" id="PTHR30566:SF5">
    <property type="entry name" value="MECHANOSENSITIVE ION CHANNEL PROTEIN 1, MITOCHONDRIAL-RELATED"/>
    <property type="match status" value="1"/>
</dbReference>
<dbReference type="GO" id="GO:0016020">
    <property type="term" value="C:membrane"/>
    <property type="evidence" value="ECO:0007669"/>
    <property type="project" value="UniProtKB-SubCell"/>
</dbReference>
<comment type="similarity">
    <text evidence="2">Belongs to the MscS (TC 1.A.23) family.</text>
</comment>
<evidence type="ECO:0000256" key="4">
    <source>
        <dbReference type="ARBA" id="ARBA00022989"/>
    </source>
</evidence>
<dbReference type="InterPro" id="IPR006685">
    <property type="entry name" value="MscS_channel_2nd"/>
</dbReference>
<reference evidence="10 11" key="1">
    <citation type="journal article" date="2019" name="PLoS ONE">
        <title>Pup mortality in New Zealand sea lions (Phocarctos hookeri) at Enderby Island, Auckland Islands, 2013-18.</title>
        <authorList>
            <person name="Michael S.A."/>
            <person name="Hayman D.T.S."/>
            <person name="Gray R."/>
            <person name="Zhang J."/>
            <person name="Rogers L."/>
            <person name="Roe W.D."/>
        </authorList>
    </citation>
    <scope>NUCLEOTIDE SEQUENCE [LARGE SCALE GENOMIC DNA]</scope>
    <source>
        <strain evidence="10 11">SM868</strain>
    </source>
</reference>
<dbReference type="RefSeq" id="WP_155587042.1">
    <property type="nucleotide sequence ID" value="NZ_WFKQ01000003.1"/>
</dbReference>
<evidence type="ECO:0000313" key="10">
    <source>
        <dbReference type="EMBL" id="MUG32183.1"/>
    </source>
</evidence>
<organism evidence="10 11">
    <name type="scientific">Psychrobacter sanguinis</name>
    <dbReference type="NCBI Taxonomy" id="861445"/>
    <lineage>
        <taxon>Bacteria</taxon>
        <taxon>Pseudomonadati</taxon>
        <taxon>Pseudomonadota</taxon>
        <taxon>Gammaproteobacteria</taxon>
        <taxon>Moraxellales</taxon>
        <taxon>Moraxellaceae</taxon>
        <taxon>Psychrobacter</taxon>
    </lineage>
</organism>
<feature type="domain" description="Mechanosensitive ion channel MscS" evidence="9">
    <location>
        <begin position="374"/>
        <end position="438"/>
    </location>
</feature>
<dbReference type="Gene3D" id="2.30.30.60">
    <property type="match status" value="1"/>
</dbReference>
<feature type="transmembrane region" description="Helical" evidence="7">
    <location>
        <begin position="254"/>
        <end position="277"/>
    </location>
</feature>
<dbReference type="InterPro" id="IPR010920">
    <property type="entry name" value="LSM_dom_sf"/>
</dbReference>
<evidence type="ECO:0000259" key="9">
    <source>
        <dbReference type="Pfam" id="PF00924"/>
    </source>
</evidence>
<evidence type="ECO:0000256" key="1">
    <source>
        <dbReference type="ARBA" id="ARBA00004141"/>
    </source>
</evidence>
<dbReference type="AlphaFoldDB" id="A0A844M073"/>
<keyword evidence="4 7" id="KW-1133">Transmembrane helix</keyword>
<sequence>MLFFEKRDISSSANSVSLQPMKLLSVTLGIILALILSLLSVTATAADEASDTAPSAEEVVDPFGRQTPRSTVQGFIKSLAENNASLAANYLSLDAGENSVEAVRQVKLALDMGGRLDAELQINNTPSGNFADQLPPTLEKVGTITAQDQVIDIVLARKTSEHGNQYWQISNETLQAIKKSDISANPSIIDKYTLKPLQDKMIGGYNLADIFAVFLLALFCIAASYVFFAVLYFIFKVFYPKVRNKPLPIDIKFVLPLALVMTSLILYEVMVYAGVSVTVREPVNRIKDIVGWFASTWLLLRVVDAIFSRAERQSYKRNQTERVSILSLLHKIIKTVLLILACIFIFGNLGFDLTTGIAALGVGGLALALGAQKMIENLVGSVVVVADQPVRVGDYCKFGSLEGTVVDIGIRSTRLRTLNRTIVTVPNGEFSSMSIENFASRDMFHFLHNIYIKRDVAASTLERFLKEMEEFLVNHEVTNSEWTQVRISELRQDSMVIEFRAYIYASGADEFYDKQTQLLIEILKEIETYPVEHALATQKMIVESSDANKDNASSKDSPTAALQSHHDTEE</sequence>
<gene>
    <name evidence="10" type="ORF">GB996_05180</name>
</gene>
<dbReference type="InterPro" id="IPR011014">
    <property type="entry name" value="MscS_channel_TM-2"/>
</dbReference>
<dbReference type="Gene3D" id="1.10.287.1260">
    <property type="match status" value="1"/>
</dbReference>
<keyword evidence="5 7" id="KW-0472">Membrane</keyword>
<keyword evidence="8" id="KW-0732">Signal</keyword>